<keyword evidence="3" id="KW-1185">Reference proteome</keyword>
<evidence type="ECO:0000313" key="3">
    <source>
        <dbReference type="Proteomes" id="UP000290289"/>
    </source>
</evidence>
<comment type="caution">
    <text evidence="2">The sequence shown here is derived from an EMBL/GenBank/DDBJ whole genome shotgun (WGS) entry which is preliminary data.</text>
</comment>
<accession>A0A498JR79</accession>
<protein>
    <submittedName>
        <fullName evidence="2">Uncharacterized protein</fullName>
    </submittedName>
</protein>
<organism evidence="2 3">
    <name type="scientific">Malus domestica</name>
    <name type="common">Apple</name>
    <name type="synonym">Pyrus malus</name>
    <dbReference type="NCBI Taxonomy" id="3750"/>
    <lineage>
        <taxon>Eukaryota</taxon>
        <taxon>Viridiplantae</taxon>
        <taxon>Streptophyta</taxon>
        <taxon>Embryophyta</taxon>
        <taxon>Tracheophyta</taxon>
        <taxon>Spermatophyta</taxon>
        <taxon>Magnoliopsida</taxon>
        <taxon>eudicotyledons</taxon>
        <taxon>Gunneridae</taxon>
        <taxon>Pentapetalae</taxon>
        <taxon>rosids</taxon>
        <taxon>fabids</taxon>
        <taxon>Rosales</taxon>
        <taxon>Rosaceae</taxon>
        <taxon>Amygdaloideae</taxon>
        <taxon>Maleae</taxon>
        <taxon>Malus</taxon>
    </lineage>
</organism>
<dbReference type="EMBL" id="RDQH01000331">
    <property type="protein sequence ID" value="RXH98449.1"/>
    <property type="molecule type" value="Genomic_DNA"/>
</dbReference>
<proteinExistence type="predicted"/>
<dbReference type="AlphaFoldDB" id="A0A498JR79"/>
<feature type="transmembrane region" description="Helical" evidence="1">
    <location>
        <begin position="63"/>
        <end position="82"/>
    </location>
</feature>
<keyword evidence="1" id="KW-1133">Transmembrane helix</keyword>
<sequence>MDVIFPASEALAAIFPQPSGLSLSRLLLSNSVIVSIYASNYLDGKSKKIGIGNKGLRMCSGNFHLFVGFVILVPSFYINDLWNKWVACKMN</sequence>
<evidence type="ECO:0000313" key="2">
    <source>
        <dbReference type="EMBL" id="RXH98449.1"/>
    </source>
</evidence>
<name>A0A498JR79_MALDO</name>
<keyword evidence="1" id="KW-0472">Membrane</keyword>
<dbReference type="Proteomes" id="UP000290289">
    <property type="component" value="Chromosome 5"/>
</dbReference>
<reference evidence="2 3" key="1">
    <citation type="submission" date="2018-10" db="EMBL/GenBank/DDBJ databases">
        <title>A high-quality apple genome assembly.</title>
        <authorList>
            <person name="Hu J."/>
        </authorList>
    </citation>
    <scope>NUCLEOTIDE SEQUENCE [LARGE SCALE GENOMIC DNA]</scope>
    <source>
        <strain evidence="3">cv. HFTH1</strain>
        <tissue evidence="2">Young leaf</tissue>
    </source>
</reference>
<evidence type="ECO:0000256" key="1">
    <source>
        <dbReference type="SAM" id="Phobius"/>
    </source>
</evidence>
<feature type="transmembrane region" description="Helical" evidence="1">
    <location>
        <begin position="23"/>
        <end position="42"/>
    </location>
</feature>
<gene>
    <name evidence="2" type="ORF">DVH24_010774</name>
</gene>
<keyword evidence="1" id="KW-0812">Transmembrane</keyword>